<keyword evidence="3" id="KW-1185">Reference proteome</keyword>
<gene>
    <name evidence="2" type="ORF">C8Q69DRAFT_494883</name>
</gene>
<evidence type="ECO:0000313" key="2">
    <source>
        <dbReference type="EMBL" id="RWQ99548.1"/>
    </source>
</evidence>
<dbReference type="AlphaFoldDB" id="A0A443I634"/>
<dbReference type="EMBL" id="RCNU01000001">
    <property type="protein sequence ID" value="RWQ99548.1"/>
    <property type="molecule type" value="Genomic_DNA"/>
</dbReference>
<feature type="region of interest" description="Disordered" evidence="1">
    <location>
        <begin position="132"/>
        <end position="159"/>
    </location>
</feature>
<proteinExistence type="predicted"/>
<evidence type="ECO:0000256" key="1">
    <source>
        <dbReference type="SAM" id="MobiDB-lite"/>
    </source>
</evidence>
<comment type="caution">
    <text evidence="2">The sequence shown here is derived from an EMBL/GenBank/DDBJ whole genome shotgun (WGS) entry which is preliminary data.</text>
</comment>
<accession>A0A443I634</accession>
<sequence length="251" mass="28046">MQLQQSQQKQSSNERIAHQESIKNDLRSRLLPDFPWHFEPKWPLTHAERITELDELSRYYEKTHHKDNIRAAKEYHALFPPTDLVPAQTIWFRDAITSRLGGDQQTADTPTGRIRPPLVIIEDDVEEPILNTPNTANSVLGDNNPADDSSTTTQNNNIVDGTTIQDNNIIVNDINNTITVNDAAIQDNIPGITDPTNNSTATNNSDTTLRSSDIVKRESPETTVIDLTTDEVVVKTEAPLLGTGSYQLQIL</sequence>
<evidence type="ECO:0000313" key="3">
    <source>
        <dbReference type="Proteomes" id="UP000283841"/>
    </source>
</evidence>
<dbReference type="RefSeq" id="XP_028489193.1">
    <property type="nucleotide sequence ID" value="XM_028632219.1"/>
</dbReference>
<dbReference type="GeneID" id="39601496"/>
<organism evidence="2 3">
    <name type="scientific">Byssochlamys spectabilis</name>
    <name type="common">Paecilomyces variotii</name>
    <dbReference type="NCBI Taxonomy" id="264951"/>
    <lineage>
        <taxon>Eukaryota</taxon>
        <taxon>Fungi</taxon>
        <taxon>Dikarya</taxon>
        <taxon>Ascomycota</taxon>
        <taxon>Pezizomycotina</taxon>
        <taxon>Eurotiomycetes</taxon>
        <taxon>Eurotiomycetidae</taxon>
        <taxon>Eurotiales</taxon>
        <taxon>Thermoascaceae</taxon>
        <taxon>Paecilomyces</taxon>
    </lineage>
</organism>
<name>A0A443I634_BYSSP</name>
<reference evidence="2 3" key="1">
    <citation type="journal article" date="2018" name="Front. Microbiol.">
        <title>Genomic and genetic insights into a cosmopolitan fungus, Paecilomyces variotii (Eurotiales).</title>
        <authorList>
            <person name="Urquhart A.S."/>
            <person name="Mondo S.J."/>
            <person name="Makela M.R."/>
            <person name="Hane J.K."/>
            <person name="Wiebenga A."/>
            <person name="He G."/>
            <person name="Mihaltcheva S."/>
            <person name="Pangilinan J."/>
            <person name="Lipzen A."/>
            <person name="Barry K."/>
            <person name="de Vries R.P."/>
            <person name="Grigoriev I.V."/>
            <person name="Idnurm A."/>
        </authorList>
    </citation>
    <scope>NUCLEOTIDE SEQUENCE [LARGE SCALE GENOMIC DNA]</scope>
    <source>
        <strain evidence="2 3">CBS 101075</strain>
    </source>
</reference>
<protein>
    <submittedName>
        <fullName evidence="2">Uncharacterized protein</fullName>
    </submittedName>
</protein>
<dbReference type="Proteomes" id="UP000283841">
    <property type="component" value="Unassembled WGS sequence"/>
</dbReference>
<dbReference type="VEuPathDB" id="FungiDB:C8Q69DRAFT_494883"/>